<organism evidence="2 3">
    <name type="scientific">Petrocella atlantisensis</name>
    <dbReference type="NCBI Taxonomy" id="2173034"/>
    <lineage>
        <taxon>Bacteria</taxon>
        <taxon>Bacillati</taxon>
        <taxon>Bacillota</taxon>
        <taxon>Clostridia</taxon>
        <taxon>Lachnospirales</taxon>
        <taxon>Vallitaleaceae</taxon>
        <taxon>Petrocella</taxon>
    </lineage>
</organism>
<proteinExistence type="predicted"/>
<dbReference type="SUPFAM" id="SSF55909">
    <property type="entry name" value="Pentein"/>
    <property type="match status" value="1"/>
</dbReference>
<protein>
    <submittedName>
        <fullName evidence="2">Putative agmatine deiminase</fullName>
        <ecNumber evidence="2">3.5.3.12</ecNumber>
    </submittedName>
</protein>
<name>A0A3P7P0T9_9FIRM</name>
<dbReference type="EC" id="3.5.3.12" evidence="2"/>
<dbReference type="KEGG" id="cbar:PATL70BA_2896"/>
<dbReference type="GO" id="GO:0004668">
    <property type="term" value="F:protein-arginine deiminase activity"/>
    <property type="evidence" value="ECO:0007669"/>
    <property type="project" value="InterPro"/>
</dbReference>
<dbReference type="PANTHER" id="PTHR31377">
    <property type="entry name" value="AGMATINE DEIMINASE-RELATED"/>
    <property type="match status" value="1"/>
</dbReference>
<dbReference type="RefSeq" id="WP_125137883.1">
    <property type="nucleotide sequence ID" value="NZ_LR130778.1"/>
</dbReference>
<dbReference type="OrthoDB" id="9808013at2"/>
<dbReference type="PANTHER" id="PTHR31377:SF0">
    <property type="entry name" value="AGMATINE DEIMINASE-RELATED"/>
    <property type="match status" value="1"/>
</dbReference>
<dbReference type="Gene3D" id="3.75.10.10">
    <property type="entry name" value="L-arginine/glycine Amidinotransferase, Chain A"/>
    <property type="match status" value="1"/>
</dbReference>
<sequence>MMNQVKYTMPAEWEAHERTIIEWPVKASLVWQDNYEAVCMGYGELVRAISAFEPVTVIINEEDEEDIRRLCGTTVDIIRIPHNDAWARDNGPTFVRDGEGKLHGISWRFNAWGEKYLPYDLDDKVASILLNQLDVPCIEVPLVLEGGSIHVDGEGTLLTTKECLLNPNRNPDLSQADIELIIKRYLNVSKIIWLDQGLYGDETDGHIDNIACFAKPGAVLLQACDDPKDPNYEITQKAREVLKHAKDAKSRNLEIIELPTPPPCYYNNERLTLSYLNFYMVNKGIILPVFGGDATLTDERAKSILEKVFSDRKVITVDGMALITEGGNVHCITQQMPLKAISDIKEGKP</sequence>
<evidence type="ECO:0000256" key="1">
    <source>
        <dbReference type="ARBA" id="ARBA00022801"/>
    </source>
</evidence>
<evidence type="ECO:0000313" key="2">
    <source>
        <dbReference type="EMBL" id="VDN48805.1"/>
    </source>
</evidence>
<dbReference type="Proteomes" id="UP000279029">
    <property type="component" value="Chromosome"/>
</dbReference>
<keyword evidence="1 2" id="KW-0378">Hydrolase</keyword>
<dbReference type="GO" id="GO:0009446">
    <property type="term" value="P:putrescine biosynthetic process"/>
    <property type="evidence" value="ECO:0007669"/>
    <property type="project" value="InterPro"/>
</dbReference>
<accession>A0A3P7P0T9</accession>
<dbReference type="AlphaFoldDB" id="A0A3P7P0T9"/>
<dbReference type="GO" id="GO:0047632">
    <property type="term" value="F:agmatine deiminase activity"/>
    <property type="evidence" value="ECO:0007669"/>
    <property type="project" value="UniProtKB-EC"/>
</dbReference>
<keyword evidence="3" id="KW-1185">Reference proteome</keyword>
<gene>
    <name evidence="2" type="primary">aguA</name>
    <name evidence="2" type="ORF">PATL70BA_2896</name>
</gene>
<reference evidence="2 3" key="1">
    <citation type="submission" date="2018-09" db="EMBL/GenBank/DDBJ databases">
        <authorList>
            <person name="Postec A."/>
        </authorList>
    </citation>
    <scope>NUCLEOTIDE SEQUENCE [LARGE SCALE GENOMIC DNA]</scope>
    <source>
        <strain evidence="2">70B-A</strain>
    </source>
</reference>
<dbReference type="EMBL" id="LR130778">
    <property type="protein sequence ID" value="VDN48805.1"/>
    <property type="molecule type" value="Genomic_DNA"/>
</dbReference>
<evidence type="ECO:0000313" key="3">
    <source>
        <dbReference type="Proteomes" id="UP000279029"/>
    </source>
</evidence>
<dbReference type="InterPro" id="IPR007466">
    <property type="entry name" value="Peptidyl-Arg-deiminase_porph"/>
</dbReference>
<dbReference type="Pfam" id="PF04371">
    <property type="entry name" value="PAD_porph"/>
    <property type="match status" value="1"/>
</dbReference>